<keyword evidence="2" id="KW-1185">Reference proteome</keyword>
<gene>
    <name evidence="1" type="ORF">SAMN05421504_1011014</name>
</gene>
<dbReference type="OrthoDB" id="3700530at2"/>
<organism evidence="1 2">
    <name type="scientific">Amycolatopsis xylanica</name>
    <dbReference type="NCBI Taxonomy" id="589385"/>
    <lineage>
        <taxon>Bacteria</taxon>
        <taxon>Bacillati</taxon>
        <taxon>Actinomycetota</taxon>
        <taxon>Actinomycetes</taxon>
        <taxon>Pseudonocardiales</taxon>
        <taxon>Pseudonocardiaceae</taxon>
        <taxon>Amycolatopsis</taxon>
    </lineage>
</organism>
<dbReference type="EMBL" id="FNON01000001">
    <property type="protein sequence ID" value="SDW60025.1"/>
    <property type="molecule type" value="Genomic_DNA"/>
</dbReference>
<dbReference type="RefSeq" id="WP_091287113.1">
    <property type="nucleotide sequence ID" value="NZ_FNON01000001.1"/>
</dbReference>
<accession>A0A1H2UVC7</accession>
<proteinExistence type="predicted"/>
<evidence type="ECO:0000313" key="1">
    <source>
        <dbReference type="EMBL" id="SDW60025.1"/>
    </source>
</evidence>
<dbReference type="Proteomes" id="UP000199515">
    <property type="component" value="Unassembled WGS sequence"/>
</dbReference>
<protein>
    <submittedName>
        <fullName evidence="1">Uncharacterized protein</fullName>
    </submittedName>
</protein>
<dbReference type="AlphaFoldDB" id="A0A1H2UVC7"/>
<name>A0A1H2UVC7_9PSEU</name>
<sequence length="78" mass="7881">MNATIITAISHRDRSVLRAVAAGRCEISGCAGGSLVIDGIGCCDQFVGPRLVQAGLISAISSGPVRLTESGRALLEAA</sequence>
<reference evidence="1 2" key="1">
    <citation type="submission" date="2016-10" db="EMBL/GenBank/DDBJ databases">
        <authorList>
            <person name="de Groot N.N."/>
        </authorList>
    </citation>
    <scope>NUCLEOTIDE SEQUENCE [LARGE SCALE GENOMIC DNA]</scope>
    <source>
        <strain evidence="1 2">CPCC 202699</strain>
    </source>
</reference>
<evidence type="ECO:0000313" key="2">
    <source>
        <dbReference type="Proteomes" id="UP000199515"/>
    </source>
</evidence>
<dbReference type="STRING" id="589385.SAMN05421504_1011014"/>